<dbReference type="PANTHER" id="PTHR33018:SF31">
    <property type="entry name" value="TRANSPOSASE, PTTA_EN_SPM, PLANT"/>
    <property type="match status" value="1"/>
</dbReference>
<dbReference type="InterPro" id="IPR003653">
    <property type="entry name" value="Peptidase_C48_C"/>
</dbReference>
<dbReference type="PANTHER" id="PTHR33018">
    <property type="entry name" value="OS10G0338966 PROTEIN-RELATED"/>
    <property type="match status" value="1"/>
</dbReference>
<name>A0A5A7U9T6_CUCMM</name>
<keyword evidence="6" id="KW-0418">Kinase</keyword>
<dbReference type="Pfam" id="PF02902">
    <property type="entry name" value="Peptidase_C48"/>
    <property type="match status" value="1"/>
</dbReference>
<evidence type="ECO:0000259" key="5">
    <source>
        <dbReference type="Pfam" id="PF13952"/>
    </source>
</evidence>
<dbReference type="Pfam" id="PF13952">
    <property type="entry name" value="DUF4216"/>
    <property type="match status" value="1"/>
</dbReference>
<dbReference type="AlphaFoldDB" id="A0A5A7U9T6"/>
<dbReference type="InterPro" id="IPR025312">
    <property type="entry name" value="DUF4216"/>
</dbReference>
<gene>
    <name evidence="6" type="ORF">E6C27_scaffold88G00990</name>
</gene>
<feature type="domain" description="Ubiquitin-like protease family profile" evidence="4">
    <location>
        <begin position="449"/>
        <end position="502"/>
    </location>
</feature>
<keyword evidence="6" id="KW-0808">Transferase</keyword>
<dbReference type="Proteomes" id="UP000321393">
    <property type="component" value="Unassembled WGS sequence"/>
</dbReference>
<evidence type="ECO:0000256" key="2">
    <source>
        <dbReference type="ARBA" id="ARBA00022670"/>
    </source>
</evidence>
<proteinExistence type="inferred from homology"/>
<protein>
    <submittedName>
        <fullName evidence="6">Serine/threonine-protein kinase nek2</fullName>
    </submittedName>
</protein>
<keyword evidence="2" id="KW-0645">Protease</keyword>
<feature type="domain" description="DUF4216" evidence="5">
    <location>
        <begin position="26"/>
        <end position="94"/>
    </location>
</feature>
<evidence type="ECO:0000313" key="7">
    <source>
        <dbReference type="Proteomes" id="UP000321393"/>
    </source>
</evidence>
<dbReference type="InterPro" id="IPR038765">
    <property type="entry name" value="Papain-like_cys_pep_sf"/>
</dbReference>
<dbReference type="GO" id="GO:0016301">
    <property type="term" value="F:kinase activity"/>
    <property type="evidence" value="ECO:0007669"/>
    <property type="project" value="UniProtKB-KW"/>
</dbReference>
<evidence type="ECO:0000256" key="1">
    <source>
        <dbReference type="ARBA" id="ARBA00005234"/>
    </source>
</evidence>
<comment type="caution">
    <text evidence="6">The sequence shown here is derived from an EMBL/GenBank/DDBJ whole genome shotgun (WGS) entry which is preliminary data.</text>
</comment>
<dbReference type="Gene3D" id="3.40.395.10">
    <property type="entry name" value="Adenoviral Proteinase, Chain A"/>
    <property type="match status" value="1"/>
</dbReference>
<evidence type="ECO:0000256" key="3">
    <source>
        <dbReference type="ARBA" id="ARBA00022801"/>
    </source>
</evidence>
<reference evidence="6 7" key="1">
    <citation type="submission" date="2019-08" db="EMBL/GenBank/DDBJ databases">
        <title>Draft genome sequences of two oriental melons (Cucumis melo L. var makuwa).</title>
        <authorList>
            <person name="Kwon S.-Y."/>
        </authorList>
    </citation>
    <scope>NUCLEOTIDE SEQUENCE [LARGE SCALE GENOMIC DNA]</scope>
    <source>
        <strain evidence="7">cv. SW 3</strain>
        <tissue evidence="6">Leaf</tissue>
    </source>
</reference>
<dbReference type="EMBL" id="SSTE01011873">
    <property type="protein sequence ID" value="KAA0050365.1"/>
    <property type="molecule type" value="Genomic_DNA"/>
</dbReference>
<comment type="similarity">
    <text evidence="1">Belongs to the peptidase C48 family.</text>
</comment>
<accession>A0A5A7U9T6</accession>
<evidence type="ECO:0000259" key="4">
    <source>
        <dbReference type="Pfam" id="PF02902"/>
    </source>
</evidence>
<keyword evidence="3" id="KW-0378">Hydrolase</keyword>
<evidence type="ECO:0000313" key="6">
    <source>
        <dbReference type="EMBL" id="KAA0050365.1"/>
    </source>
</evidence>
<dbReference type="OrthoDB" id="1709318at2759"/>
<dbReference type="GO" id="GO:0008234">
    <property type="term" value="F:cysteine-type peptidase activity"/>
    <property type="evidence" value="ECO:0007669"/>
    <property type="project" value="InterPro"/>
</dbReference>
<organism evidence="6 7">
    <name type="scientific">Cucumis melo var. makuwa</name>
    <name type="common">Oriental melon</name>
    <dbReference type="NCBI Taxonomy" id="1194695"/>
    <lineage>
        <taxon>Eukaryota</taxon>
        <taxon>Viridiplantae</taxon>
        <taxon>Streptophyta</taxon>
        <taxon>Embryophyta</taxon>
        <taxon>Tracheophyta</taxon>
        <taxon>Spermatophyta</taxon>
        <taxon>Magnoliopsida</taxon>
        <taxon>eudicotyledons</taxon>
        <taxon>Gunneridae</taxon>
        <taxon>Pentapetalae</taxon>
        <taxon>rosids</taxon>
        <taxon>fabids</taxon>
        <taxon>Cucurbitales</taxon>
        <taxon>Cucurbitaceae</taxon>
        <taxon>Benincaseae</taxon>
        <taxon>Cucumis</taxon>
    </lineage>
</organism>
<dbReference type="GO" id="GO:0006508">
    <property type="term" value="P:proteolysis"/>
    <property type="evidence" value="ECO:0007669"/>
    <property type="project" value="UniProtKB-KW"/>
</dbReference>
<sequence>MQVSSSKDKNPVIRDMSFYGVIQEIWELNYNTFNVPVFKCDWIQNSGGVRIDELGYILVDLNRVGHKSDSFILASQAKQVFYVEDPSDVRWSIVLTLPQRDFEDNDDELGDTILQCSAAFVIDPRSRKNVLQTAGISFRQFKNWLTMKYIMPHKDEPQLLQVPPEKYSFIEQNHWEEFVRSRLSETFQGSDEVYVDRAKMWKKAQVNKQGQYDNDDIQQVVHKIDEISMNTDSSSVNRYCSNDVLIQALGTKEHNGHVRGVGGYVTPKTYFHSVKKTSKDETNILVENEELCRRVSELEAQIRSNLSTPLSAHGSCSRPIMLEGIEEKGKRIEVESLDKPKENEKKGKEVMKVNEPELDVLKERDLIKMPIEKEVVYESTSTLPLALKSILRYAEKVMEKDSNITFSLPADLFGISRKISVLREDIIDLCNMNEIKTFTLVAYMMYLYSSVIGSKENVQLMMSKANQVVLAPFNHGGHWALLAINAYEDTVFYLDSLRTTSKATTRYVTDTVHYKSGALRVDTMS</sequence>
<dbReference type="SUPFAM" id="SSF54001">
    <property type="entry name" value="Cysteine proteinases"/>
    <property type="match status" value="1"/>
</dbReference>